<keyword evidence="2" id="KW-1185">Reference proteome</keyword>
<sequence>MPEVAAALEVPMGSVRAVIKLKNWGGRLRVTKTHFRGAGGNEYALSADAVLDGSSNRRVVADLTGAAL</sequence>
<dbReference type="Proteomes" id="UP000830781">
    <property type="component" value="Chromosome"/>
</dbReference>
<evidence type="ECO:0000313" key="1">
    <source>
        <dbReference type="EMBL" id="UOA23614.1"/>
    </source>
</evidence>
<reference evidence="2" key="1">
    <citation type="journal article" date="2022" name="Microorganisms">
        <title>Beyond the ABCs#Discovery of Three New Plasmid Types in Rhodobacterales (RepQ, RepY, RepW).</title>
        <authorList>
            <person name="Freese H.M."/>
            <person name="Ringel V."/>
            <person name="Overmann J."/>
            <person name="Petersen J."/>
        </authorList>
    </citation>
    <scope>NUCLEOTIDE SEQUENCE [LARGE SCALE GENOMIC DNA]</scope>
    <source>
        <strain evidence="2">DSM 110277</strain>
    </source>
</reference>
<accession>A0AAX3AC09</accession>
<protein>
    <submittedName>
        <fullName evidence="1">Uncharacterized protein</fullName>
    </submittedName>
</protein>
<organism evidence="1 2">
    <name type="scientific">Sulfitobacter pontiacus</name>
    <dbReference type="NCBI Taxonomy" id="60137"/>
    <lineage>
        <taxon>Bacteria</taxon>
        <taxon>Pseudomonadati</taxon>
        <taxon>Pseudomonadota</taxon>
        <taxon>Alphaproteobacteria</taxon>
        <taxon>Rhodobacterales</taxon>
        <taxon>Roseobacteraceae</taxon>
        <taxon>Sulfitobacter</taxon>
    </lineage>
</organism>
<dbReference type="AlphaFoldDB" id="A0AAX3AC09"/>
<gene>
    <name evidence="1" type="ORF">DSM110277_02043</name>
</gene>
<name>A0AAX3AC09_9RHOB</name>
<dbReference type="EMBL" id="CP084959">
    <property type="protein sequence ID" value="UOA23614.1"/>
    <property type="molecule type" value="Genomic_DNA"/>
</dbReference>
<proteinExistence type="predicted"/>
<evidence type="ECO:0000313" key="2">
    <source>
        <dbReference type="Proteomes" id="UP000830781"/>
    </source>
</evidence>